<dbReference type="AlphaFoldDB" id="A0A9X4AUM1"/>
<organism evidence="2 3">
    <name type="scientific">Polyangium jinanense</name>
    <dbReference type="NCBI Taxonomy" id="2829994"/>
    <lineage>
        <taxon>Bacteria</taxon>
        <taxon>Pseudomonadati</taxon>
        <taxon>Myxococcota</taxon>
        <taxon>Polyangia</taxon>
        <taxon>Polyangiales</taxon>
        <taxon>Polyangiaceae</taxon>
        <taxon>Polyangium</taxon>
    </lineage>
</organism>
<feature type="compositionally biased region" description="Gly residues" evidence="1">
    <location>
        <begin position="69"/>
        <end position="86"/>
    </location>
</feature>
<evidence type="ECO:0000313" key="2">
    <source>
        <dbReference type="EMBL" id="MDC3984756.1"/>
    </source>
</evidence>
<dbReference type="EMBL" id="JAGTJJ010000023">
    <property type="protein sequence ID" value="MDC3984756.1"/>
    <property type="molecule type" value="Genomic_DNA"/>
</dbReference>
<reference evidence="2 3" key="1">
    <citation type="submission" date="2021-04" db="EMBL/GenBank/DDBJ databases">
        <title>Genome analysis of Polyangium sp.</title>
        <authorList>
            <person name="Li Y."/>
            <person name="Wang J."/>
        </authorList>
    </citation>
    <scope>NUCLEOTIDE SEQUENCE [LARGE SCALE GENOMIC DNA]</scope>
    <source>
        <strain evidence="2 3">SDU14</strain>
    </source>
</reference>
<evidence type="ECO:0000313" key="3">
    <source>
        <dbReference type="Proteomes" id="UP001151081"/>
    </source>
</evidence>
<sequence>MCKKEAMKIRTYETEIKCEFEAAPALICLDGAGTSNGPDYTGPTGGTLVTIGVGVGTGDYWFDEEEGAGGEGGFDAHPGEGGHGGT</sequence>
<gene>
    <name evidence="2" type="ORF">KEG57_30020</name>
</gene>
<evidence type="ECO:0000256" key="1">
    <source>
        <dbReference type="SAM" id="MobiDB-lite"/>
    </source>
</evidence>
<name>A0A9X4AUM1_9BACT</name>
<dbReference type="Proteomes" id="UP001151081">
    <property type="component" value="Unassembled WGS sequence"/>
</dbReference>
<keyword evidence="3" id="KW-1185">Reference proteome</keyword>
<feature type="region of interest" description="Disordered" evidence="1">
    <location>
        <begin position="60"/>
        <end position="86"/>
    </location>
</feature>
<accession>A0A9X4AUM1</accession>
<comment type="caution">
    <text evidence="2">The sequence shown here is derived from an EMBL/GenBank/DDBJ whole genome shotgun (WGS) entry which is preliminary data.</text>
</comment>
<protein>
    <submittedName>
        <fullName evidence="2">Uncharacterized protein</fullName>
    </submittedName>
</protein>
<dbReference type="RefSeq" id="WP_272459070.1">
    <property type="nucleotide sequence ID" value="NZ_JAGTJJ010000023.1"/>
</dbReference>
<proteinExistence type="predicted"/>